<accession>A0ABU0MBZ2</accession>
<comment type="caution">
    <text evidence="8">The sequence shown here is derived from an EMBL/GenBank/DDBJ whole genome shotgun (WGS) entry which is preliminary data.</text>
</comment>
<dbReference type="EMBL" id="JAUSWJ010000001">
    <property type="protein sequence ID" value="MDQ0518474.1"/>
    <property type="molecule type" value="Genomic_DNA"/>
</dbReference>
<feature type="domain" description="Outer membrane lipoprotein BamD-like" evidence="7">
    <location>
        <begin position="48"/>
        <end position="244"/>
    </location>
</feature>
<evidence type="ECO:0000256" key="1">
    <source>
        <dbReference type="ARBA" id="ARBA00022729"/>
    </source>
</evidence>
<dbReference type="Pfam" id="PF13525">
    <property type="entry name" value="YfiO"/>
    <property type="match status" value="1"/>
</dbReference>
<evidence type="ECO:0000256" key="2">
    <source>
        <dbReference type="ARBA" id="ARBA00023136"/>
    </source>
</evidence>
<keyword evidence="4 6" id="KW-0998">Cell outer membrane</keyword>
<evidence type="ECO:0000256" key="3">
    <source>
        <dbReference type="ARBA" id="ARBA00023139"/>
    </source>
</evidence>
<dbReference type="PANTHER" id="PTHR37423">
    <property type="entry name" value="SOLUBLE LYTIC MUREIN TRANSGLYCOSYLASE-RELATED"/>
    <property type="match status" value="1"/>
</dbReference>
<comment type="similarity">
    <text evidence="6">Belongs to the BamD family.</text>
</comment>
<organism evidence="8 9">
    <name type="scientific">Kaistia geumhonensis</name>
    <dbReference type="NCBI Taxonomy" id="410839"/>
    <lineage>
        <taxon>Bacteria</taxon>
        <taxon>Pseudomonadati</taxon>
        <taxon>Pseudomonadota</taxon>
        <taxon>Alphaproteobacteria</taxon>
        <taxon>Hyphomicrobiales</taxon>
        <taxon>Kaistiaceae</taxon>
        <taxon>Kaistia</taxon>
    </lineage>
</organism>
<dbReference type="InterPro" id="IPR017689">
    <property type="entry name" value="BamD"/>
</dbReference>
<dbReference type="PANTHER" id="PTHR37423:SF1">
    <property type="entry name" value="OUTER MEMBRANE PROTEIN ASSEMBLY FACTOR BAMD"/>
    <property type="match status" value="1"/>
</dbReference>
<evidence type="ECO:0000256" key="4">
    <source>
        <dbReference type="ARBA" id="ARBA00023237"/>
    </source>
</evidence>
<dbReference type="InterPro" id="IPR011990">
    <property type="entry name" value="TPR-like_helical_dom_sf"/>
</dbReference>
<reference evidence="8 9" key="1">
    <citation type="submission" date="2023-07" db="EMBL/GenBank/DDBJ databases">
        <title>Genomic Encyclopedia of Type Strains, Phase IV (KMG-IV): sequencing the most valuable type-strain genomes for metagenomic binning, comparative biology and taxonomic classification.</title>
        <authorList>
            <person name="Goeker M."/>
        </authorList>
    </citation>
    <scope>NUCLEOTIDE SEQUENCE [LARGE SCALE GENOMIC DNA]</scope>
    <source>
        <strain evidence="8 9">B1-1</strain>
    </source>
</reference>
<comment type="subunit">
    <text evidence="6">Part of the Bam complex.</text>
</comment>
<keyword evidence="5" id="KW-0449">Lipoprotein</keyword>
<protein>
    <recommendedName>
        <fullName evidence="6">Outer membrane protein assembly factor BamD</fullName>
    </recommendedName>
</protein>
<name>A0ABU0MBZ2_9HYPH</name>
<evidence type="ECO:0000259" key="7">
    <source>
        <dbReference type="Pfam" id="PF13525"/>
    </source>
</evidence>
<sequence>MTHIEATASSAMERLGRMGAATLRVALLCSLVALAGCLGKESDSDEPDIPAGELYNQGLKLMSEGKLRQANTRFGEVDKQHPYTEWARKALIMQAFTNYRLGKFDDCIESAKRYVALYPASPDAAYAQYMIGQSYFKQIPDVTRDQESTQRAIAAMQEVVERYPTSEYVDDAQKAIIFARDQLAGKEMQIGRYYLERREYTAAINRFKTVVTQYGNTRQVEEALYRLTSAYYAIGVVNEAQTAAAVLGHNFPDSTWYKDAYTLLESKGLSPSENKSSWISKAFQTVTGLGGGA</sequence>
<keyword evidence="1 6" id="KW-0732">Signal</keyword>
<keyword evidence="2 6" id="KW-0472">Membrane</keyword>
<dbReference type="Gene3D" id="1.25.40.10">
    <property type="entry name" value="Tetratricopeptide repeat domain"/>
    <property type="match status" value="1"/>
</dbReference>
<keyword evidence="3" id="KW-0564">Palmitate</keyword>
<dbReference type="InterPro" id="IPR039565">
    <property type="entry name" value="BamD-like"/>
</dbReference>
<dbReference type="NCBIfam" id="TIGR03302">
    <property type="entry name" value="OM_YfiO"/>
    <property type="match status" value="1"/>
</dbReference>
<comment type="function">
    <text evidence="6">Part of the outer membrane protein assembly complex, which is involved in assembly and insertion of beta-barrel proteins into the outer membrane.</text>
</comment>
<dbReference type="Proteomes" id="UP001223743">
    <property type="component" value="Unassembled WGS sequence"/>
</dbReference>
<dbReference type="CDD" id="cd15830">
    <property type="entry name" value="BamD"/>
    <property type="match status" value="1"/>
</dbReference>
<gene>
    <name evidence="6" type="primary">bamD</name>
    <name evidence="8" type="ORF">QO015_004087</name>
</gene>
<dbReference type="HAMAP" id="MF_00922">
    <property type="entry name" value="OM_assembly_BamD"/>
    <property type="match status" value="1"/>
</dbReference>
<keyword evidence="9" id="KW-1185">Reference proteome</keyword>
<evidence type="ECO:0000256" key="5">
    <source>
        <dbReference type="ARBA" id="ARBA00023288"/>
    </source>
</evidence>
<evidence type="ECO:0000256" key="6">
    <source>
        <dbReference type="HAMAP-Rule" id="MF_00922"/>
    </source>
</evidence>
<proteinExistence type="inferred from homology"/>
<comment type="subcellular location">
    <subcellularLocation>
        <location evidence="6">Cell outer membrane</location>
    </subcellularLocation>
</comment>
<evidence type="ECO:0000313" key="8">
    <source>
        <dbReference type="EMBL" id="MDQ0518474.1"/>
    </source>
</evidence>
<dbReference type="SUPFAM" id="SSF48452">
    <property type="entry name" value="TPR-like"/>
    <property type="match status" value="1"/>
</dbReference>
<evidence type="ECO:0000313" key="9">
    <source>
        <dbReference type="Proteomes" id="UP001223743"/>
    </source>
</evidence>